<dbReference type="Pfam" id="PF00512">
    <property type="entry name" value="HisKA"/>
    <property type="match status" value="1"/>
</dbReference>
<dbReference type="SMART" id="SM00387">
    <property type="entry name" value="HATPase_c"/>
    <property type="match status" value="1"/>
</dbReference>
<accession>A0A370GVH6</accession>
<keyword evidence="3" id="KW-0597">Phosphoprotein</keyword>
<keyword evidence="9" id="KW-1133">Transmembrane helix</keyword>
<dbReference type="InterPro" id="IPR003661">
    <property type="entry name" value="HisK_dim/P_dom"/>
</dbReference>
<evidence type="ECO:0000256" key="8">
    <source>
        <dbReference type="ARBA" id="ARBA00023012"/>
    </source>
</evidence>
<evidence type="ECO:0000256" key="5">
    <source>
        <dbReference type="ARBA" id="ARBA00022741"/>
    </source>
</evidence>
<evidence type="ECO:0000256" key="2">
    <source>
        <dbReference type="ARBA" id="ARBA00012438"/>
    </source>
</evidence>
<dbReference type="PRINTS" id="PR00344">
    <property type="entry name" value="BCTRLSENSOR"/>
</dbReference>
<dbReference type="PROSITE" id="PS50109">
    <property type="entry name" value="HIS_KIN"/>
    <property type="match status" value="1"/>
</dbReference>
<gene>
    <name evidence="11" type="ORF">DFR59_101334</name>
</gene>
<keyword evidence="5" id="KW-0547">Nucleotide-binding</keyword>
<evidence type="ECO:0000259" key="10">
    <source>
        <dbReference type="PROSITE" id="PS50109"/>
    </source>
</evidence>
<dbReference type="SMART" id="SM00388">
    <property type="entry name" value="HisKA"/>
    <property type="match status" value="1"/>
</dbReference>
<dbReference type="EC" id="2.7.13.3" evidence="2"/>
<dbReference type="Gene3D" id="1.10.287.130">
    <property type="match status" value="1"/>
</dbReference>
<dbReference type="Pfam" id="PF02518">
    <property type="entry name" value="HATPase_c"/>
    <property type="match status" value="1"/>
</dbReference>
<evidence type="ECO:0000256" key="1">
    <source>
        <dbReference type="ARBA" id="ARBA00000085"/>
    </source>
</evidence>
<feature type="transmembrane region" description="Helical" evidence="9">
    <location>
        <begin position="237"/>
        <end position="259"/>
    </location>
</feature>
<dbReference type="InterPro" id="IPR004358">
    <property type="entry name" value="Sig_transdc_His_kin-like_C"/>
</dbReference>
<keyword evidence="6 11" id="KW-0418">Kinase</keyword>
<keyword evidence="4" id="KW-0808">Transferase</keyword>
<dbReference type="AlphaFoldDB" id="A0A370GVH6"/>
<comment type="caution">
    <text evidence="11">The sequence shown here is derived from an EMBL/GenBank/DDBJ whole genome shotgun (WGS) entry which is preliminary data.</text>
</comment>
<feature type="domain" description="Histidine kinase" evidence="10">
    <location>
        <begin position="289"/>
        <end position="495"/>
    </location>
</feature>
<dbReference type="CDD" id="cd00082">
    <property type="entry name" value="HisKA"/>
    <property type="match status" value="1"/>
</dbReference>
<dbReference type="OrthoDB" id="9815750at2"/>
<reference evidence="11 12" key="1">
    <citation type="submission" date="2018-07" db="EMBL/GenBank/DDBJ databases">
        <title>Genomic Encyclopedia of Type Strains, Phase IV (KMG-IV): sequencing the most valuable type-strain genomes for metagenomic binning, comparative biology and taxonomic classification.</title>
        <authorList>
            <person name="Goeker M."/>
        </authorList>
    </citation>
    <scope>NUCLEOTIDE SEQUENCE [LARGE SCALE GENOMIC DNA]</scope>
    <source>
        <strain evidence="11 12">DSM 25281</strain>
    </source>
</reference>
<dbReference type="PANTHER" id="PTHR43065:SF10">
    <property type="entry name" value="PEROXIDE STRESS-ACTIVATED HISTIDINE KINASE MAK3"/>
    <property type="match status" value="1"/>
</dbReference>
<proteinExistence type="predicted"/>
<dbReference type="InterPro" id="IPR036890">
    <property type="entry name" value="HATPase_C_sf"/>
</dbReference>
<evidence type="ECO:0000313" key="11">
    <source>
        <dbReference type="EMBL" id="RDI47675.1"/>
    </source>
</evidence>
<evidence type="ECO:0000256" key="9">
    <source>
        <dbReference type="SAM" id="Phobius"/>
    </source>
</evidence>
<dbReference type="GO" id="GO:0005524">
    <property type="term" value="F:ATP binding"/>
    <property type="evidence" value="ECO:0007669"/>
    <property type="project" value="UniProtKB-KW"/>
</dbReference>
<dbReference type="SUPFAM" id="SSF47384">
    <property type="entry name" value="Homodimeric domain of signal transducing histidine kinase"/>
    <property type="match status" value="1"/>
</dbReference>
<feature type="transmembrane region" description="Helical" evidence="9">
    <location>
        <begin position="9"/>
        <end position="31"/>
    </location>
</feature>
<evidence type="ECO:0000313" key="12">
    <source>
        <dbReference type="Proteomes" id="UP000255326"/>
    </source>
</evidence>
<dbReference type="Gene3D" id="3.30.565.10">
    <property type="entry name" value="Histidine kinase-like ATPase, C-terminal domain"/>
    <property type="match status" value="1"/>
</dbReference>
<dbReference type="Proteomes" id="UP000255326">
    <property type="component" value="Unassembled WGS sequence"/>
</dbReference>
<evidence type="ECO:0000256" key="6">
    <source>
        <dbReference type="ARBA" id="ARBA00022777"/>
    </source>
</evidence>
<evidence type="ECO:0000256" key="3">
    <source>
        <dbReference type="ARBA" id="ARBA00022553"/>
    </source>
</evidence>
<evidence type="ECO:0000256" key="7">
    <source>
        <dbReference type="ARBA" id="ARBA00022840"/>
    </source>
</evidence>
<dbReference type="InterPro" id="IPR036097">
    <property type="entry name" value="HisK_dim/P_sf"/>
</dbReference>
<keyword evidence="9" id="KW-0472">Membrane</keyword>
<protein>
    <recommendedName>
        <fullName evidence="2">histidine kinase</fullName>
        <ecNumber evidence="2">2.7.13.3</ecNumber>
    </recommendedName>
</protein>
<name>A0A370GVH6_9BACI</name>
<dbReference type="InterPro" id="IPR005467">
    <property type="entry name" value="His_kinase_dom"/>
</dbReference>
<dbReference type="RefSeq" id="WP_114743886.1">
    <property type="nucleotide sequence ID" value="NZ_QQAY01000001.1"/>
</dbReference>
<dbReference type="EMBL" id="QQAY01000001">
    <property type="protein sequence ID" value="RDI47675.1"/>
    <property type="molecule type" value="Genomic_DNA"/>
</dbReference>
<dbReference type="Gene3D" id="3.30.450.20">
    <property type="entry name" value="PAS domain"/>
    <property type="match status" value="2"/>
</dbReference>
<keyword evidence="9" id="KW-0812">Transmembrane</keyword>
<keyword evidence="8" id="KW-0902">Two-component regulatory system</keyword>
<evidence type="ECO:0000256" key="4">
    <source>
        <dbReference type="ARBA" id="ARBA00022679"/>
    </source>
</evidence>
<organism evidence="11 12">
    <name type="scientific">Falsibacillus pallidus</name>
    <dbReference type="NCBI Taxonomy" id="493781"/>
    <lineage>
        <taxon>Bacteria</taxon>
        <taxon>Bacillati</taxon>
        <taxon>Bacillota</taxon>
        <taxon>Bacilli</taxon>
        <taxon>Bacillales</taxon>
        <taxon>Bacillaceae</taxon>
        <taxon>Falsibacillus</taxon>
    </lineage>
</organism>
<dbReference type="PANTHER" id="PTHR43065">
    <property type="entry name" value="SENSOR HISTIDINE KINASE"/>
    <property type="match status" value="1"/>
</dbReference>
<dbReference type="InterPro" id="IPR003594">
    <property type="entry name" value="HATPase_dom"/>
</dbReference>
<dbReference type="SUPFAM" id="SSF55874">
    <property type="entry name" value="ATPase domain of HSP90 chaperone/DNA topoisomerase II/histidine kinase"/>
    <property type="match status" value="1"/>
</dbReference>
<keyword evidence="12" id="KW-1185">Reference proteome</keyword>
<sequence length="500" mass="56217">MKTYRNKVIIYLMIAILPSLAGTAVFGHYTYKKQFKKAEAHAEWIATIHQHQLGGLFHETKIRLETLSMTFSESAPSRESLNVVLNNLQEKDSRYAGLYYADSDGVIKYGSNNHLINKSLRGNETFTLAHLTGKTSISDKAESNNQSMPVFSIITPIVSGDDIKGYLIGHIRADYVVNLISMLTPGETIKFMNSNQEVILKAGPALEESSQQWVSDEISTAPWIISVAVNNEFKNEAFISTLFFFLISEFIMHIIFLLFRNYRIGKRSRLEKIENDAQKLELVGTLAASTAHEIRNPLTGIKGLIQLLAEKYDNSQDQFYFSIINKEVLRINQIVSEFLILGKPSIHTAENCDLRDILLDLNPIIRSEANLKTIEYYYEMEVSPIEVYCSKDQIKQVIMNVSKNAFESMMDGGTLTIKLYIQNMTGYIDIMDTGSGISDEDLQRIFNPFFTSKDGGTGLGLAVCKRIVQSFNGSIEVSSELGKGTKVTIGFPITKKEVRL</sequence>
<comment type="catalytic activity">
    <reaction evidence="1">
        <text>ATP + protein L-histidine = ADP + protein N-phospho-L-histidine.</text>
        <dbReference type="EC" id="2.7.13.3"/>
    </reaction>
</comment>
<keyword evidence="7" id="KW-0067">ATP-binding</keyword>
<dbReference type="GO" id="GO:0000155">
    <property type="term" value="F:phosphorelay sensor kinase activity"/>
    <property type="evidence" value="ECO:0007669"/>
    <property type="project" value="InterPro"/>
</dbReference>